<sequence length="157" mass="17265">MVDTPKHSVAVVGVVVREDGRVLVVQRRDNARWEPPGGVLELGETLRKASAERWPRKPASRSMSSTSPAPARTSRSESSRRHSGAATSQAQAHPRRNPSASRRRPAGAAPGRCPHRRGHRFDPSIAPQSNGLVRGSSRAIEPRCPRALKRQPVRRDR</sequence>
<dbReference type="SUPFAM" id="SSF55811">
    <property type="entry name" value="Nudix"/>
    <property type="match status" value="1"/>
</dbReference>
<gene>
    <name evidence="3" type="ORF">KDL28_16210</name>
</gene>
<feature type="compositionally biased region" description="Basic and acidic residues" evidence="1">
    <location>
        <begin position="44"/>
        <end position="55"/>
    </location>
</feature>
<dbReference type="Proteomes" id="UP001165283">
    <property type="component" value="Unassembled WGS sequence"/>
</dbReference>
<organism evidence="3 4">
    <name type="scientific">Pseudonocardia humida</name>
    <dbReference type="NCBI Taxonomy" id="2800819"/>
    <lineage>
        <taxon>Bacteria</taxon>
        <taxon>Bacillati</taxon>
        <taxon>Actinomycetota</taxon>
        <taxon>Actinomycetes</taxon>
        <taxon>Pseudonocardiales</taxon>
        <taxon>Pseudonocardiaceae</taxon>
        <taxon>Pseudonocardia</taxon>
    </lineage>
</organism>
<name>A0ABT1A0T5_9PSEU</name>
<feature type="compositionally biased region" description="Basic residues" evidence="1">
    <location>
        <begin position="146"/>
        <end position="157"/>
    </location>
</feature>
<feature type="compositionally biased region" description="Basic residues" evidence="1">
    <location>
        <begin position="93"/>
        <end position="105"/>
    </location>
</feature>
<protein>
    <submittedName>
        <fullName evidence="3">NUDIX domain-containing protein</fullName>
    </submittedName>
</protein>
<evidence type="ECO:0000256" key="1">
    <source>
        <dbReference type="SAM" id="MobiDB-lite"/>
    </source>
</evidence>
<feature type="domain" description="Nudix hydrolase" evidence="2">
    <location>
        <begin position="7"/>
        <end position="49"/>
    </location>
</feature>
<proteinExistence type="predicted"/>
<dbReference type="InterPro" id="IPR000086">
    <property type="entry name" value="NUDIX_hydrolase_dom"/>
</dbReference>
<evidence type="ECO:0000259" key="2">
    <source>
        <dbReference type="Pfam" id="PF00293"/>
    </source>
</evidence>
<comment type="caution">
    <text evidence="3">The sequence shown here is derived from an EMBL/GenBank/DDBJ whole genome shotgun (WGS) entry which is preliminary data.</text>
</comment>
<dbReference type="Gene3D" id="3.90.79.10">
    <property type="entry name" value="Nucleoside Triphosphate Pyrophosphohydrolase"/>
    <property type="match status" value="1"/>
</dbReference>
<accession>A0ABT1A0T5</accession>
<dbReference type="CDD" id="cd02883">
    <property type="entry name" value="NUDIX_Hydrolase"/>
    <property type="match status" value="1"/>
</dbReference>
<evidence type="ECO:0000313" key="3">
    <source>
        <dbReference type="EMBL" id="MCO1656602.1"/>
    </source>
</evidence>
<dbReference type="InterPro" id="IPR015797">
    <property type="entry name" value="NUDIX_hydrolase-like_dom_sf"/>
</dbReference>
<reference evidence="3" key="1">
    <citation type="submission" date="2021-04" db="EMBL/GenBank/DDBJ databases">
        <title>Pseudonocardia sp. nov., isolated from sandy soil of mangrove forest.</title>
        <authorList>
            <person name="Zan Z."/>
            <person name="Huang R."/>
            <person name="Liu W."/>
        </authorList>
    </citation>
    <scope>NUCLEOTIDE SEQUENCE</scope>
    <source>
        <strain evidence="3">S2-4</strain>
    </source>
</reference>
<dbReference type="EMBL" id="JAGSOV010000035">
    <property type="protein sequence ID" value="MCO1656602.1"/>
    <property type="molecule type" value="Genomic_DNA"/>
</dbReference>
<keyword evidence="4" id="KW-1185">Reference proteome</keyword>
<evidence type="ECO:0000313" key="4">
    <source>
        <dbReference type="Proteomes" id="UP001165283"/>
    </source>
</evidence>
<feature type="region of interest" description="Disordered" evidence="1">
    <location>
        <begin position="31"/>
        <end position="157"/>
    </location>
</feature>
<dbReference type="Pfam" id="PF00293">
    <property type="entry name" value="NUDIX"/>
    <property type="match status" value="1"/>
</dbReference>